<organism evidence="1">
    <name type="scientific">Gaeumannomyces tritici (strain R3-111a-1)</name>
    <name type="common">Wheat and barley take-all root rot fungus</name>
    <name type="synonym">Gaeumannomyces graminis var. tritici</name>
    <dbReference type="NCBI Taxonomy" id="644352"/>
    <lineage>
        <taxon>Eukaryota</taxon>
        <taxon>Fungi</taxon>
        <taxon>Dikarya</taxon>
        <taxon>Ascomycota</taxon>
        <taxon>Pezizomycotina</taxon>
        <taxon>Sordariomycetes</taxon>
        <taxon>Sordariomycetidae</taxon>
        <taxon>Magnaporthales</taxon>
        <taxon>Magnaporthaceae</taxon>
        <taxon>Gaeumannomyces</taxon>
    </lineage>
</organism>
<dbReference type="GeneID" id="20350425"/>
<dbReference type="EnsemblFungi" id="EJT73117">
    <property type="protein sequence ID" value="EJT73117"/>
    <property type="gene ID" value="GGTG_09967"/>
</dbReference>
<evidence type="ECO:0000313" key="3">
    <source>
        <dbReference type="Proteomes" id="UP000006039"/>
    </source>
</evidence>
<dbReference type="VEuPathDB" id="FungiDB:GGTG_09967"/>
<gene>
    <name evidence="2" type="primary">20350425</name>
    <name evidence="1" type="ORF">GGTG_09967</name>
</gene>
<reference evidence="1" key="2">
    <citation type="submission" date="2010-07" db="EMBL/GenBank/DDBJ databases">
        <authorList>
            <consortium name="The Broad Institute Genome Sequencing Platform"/>
            <consortium name="Broad Institute Genome Sequencing Center for Infectious Disease"/>
            <person name="Ma L.-J."/>
            <person name="Dead R."/>
            <person name="Young S."/>
            <person name="Zeng Q."/>
            <person name="Koehrsen M."/>
            <person name="Alvarado L."/>
            <person name="Berlin A."/>
            <person name="Chapman S.B."/>
            <person name="Chen Z."/>
            <person name="Freedman E."/>
            <person name="Gellesch M."/>
            <person name="Goldberg J."/>
            <person name="Griggs A."/>
            <person name="Gujja S."/>
            <person name="Heilman E.R."/>
            <person name="Heiman D."/>
            <person name="Hepburn T."/>
            <person name="Howarth C."/>
            <person name="Jen D."/>
            <person name="Larson L."/>
            <person name="Mehta T."/>
            <person name="Neiman D."/>
            <person name="Pearson M."/>
            <person name="Roberts A."/>
            <person name="Saif S."/>
            <person name="Shea T."/>
            <person name="Shenoy N."/>
            <person name="Sisk P."/>
            <person name="Stolte C."/>
            <person name="Sykes S."/>
            <person name="Walk T."/>
            <person name="White J."/>
            <person name="Yandava C."/>
            <person name="Haas B."/>
            <person name="Nusbaum C."/>
            <person name="Birren B."/>
        </authorList>
    </citation>
    <scope>NUCLEOTIDE SEQUENCE</scope>
    <source>
        <strain evidence="1">R3-111a-1</strain>
    </source>
</reference>
<dbReference type="Proteomes" id="UP000006039">
    <property type="component" value="Unassembled WGS sequence"/>
</dbReference>
<dbReference type="AlphaFoldDB" id="J3P8Y2"/>
<evidence type="ECO:0000313" key="1">
    <source>
        <dbReference type="EMBL" id="EJT73117.1"/>
    </source>
</evidence>
<reference evidence="2" key="4">
    <citation type="journal article" date="2015" name="G3 (Bethesda)">
        <title>Genome sequences of three phytopathogenic species of the Magnaporthaceae family of fungi.</title>
        <authorList>
            <person name="Okagaki L.H."/>
            <person name="Nunes C.C."/>
            <person name="Sailsbery J."/>
            <person name="Clay B."/>
            <person name="Brown D."/>
            <person name="John T."/>
            <person name="Oh Y."/>
            <person name="Young N."/>
            <person name="Fitzgerald M."/>
            <person name="Haas B.J."/>
            <person name="Zeng Q."/>
            <person name="Young S."/>
            <person name="Adiconis X."/>
            <person name="Fan L."/>
            <person name="Levin J.Z."/>
            <person name="Mitchell T.K."/>
            <person name="Okubara P.A."/>
            <person name="Farman M.L."/>
            <person name="Kohn L.M."/>
            <person name="Birren B."/>
            <person name="Ma L.-J."/>
            <person name="Dean R.A."/>
        </authorList>
    </citation>
    <scope>NUCLEOTIDE SEQUENCE</scope>
    <source>
        <strain evidence="2">R3-111a-1</strain>
    </source>
</reference>
<evidence type="ECO:0000313" key="2">
    <source>
        <dbReference type="EnsemblFungi" id="EJT73117"/>
    </source>
</evidence>
<name>J3P8Y2_GAET3</name>
<dbReference type="HOGENOM" id="CLU_1384252_0_0_1"/>
<dbReference type="EMBL" id="GL385399">
    <property type="protein sequence ID" value="EJT73117.1"/>
    <property type="molecule type" value="Genomic_DNA"/>
</dbReference>
<keyword evidence="3" id="KW-1185">Reference proteome</keyword>
<reference evidence="3" key="1">
    <citation type="submission" date="2010-07" db="EMBL/GenBank/DDBJ databases">
        <title>The genome sequence of Gaeumannomyces graminis var. tritici strain R3-111a-1.</title>
        <authorList>
            <consortium name="The Broad Institute Genome Sequencing Platform"/>
            <person name="Ma L.-J."/>
            <person name="Dead R."/>
            <person name="Young S."/>
            <person name="Zeng Q."/>
            <person name="Koehrsen M."/>
            <person name="Alvarado L."/>
            <person name="Berlin A."/>
            <person name="Chapman S.B."/>
            <person name="Chen Z."/>
            <person name="Freedman E."/>
            <person name="Gellesch M."/>
            <person name="Goldberg J."/>
            <person name="Griggs A."/>
            <person name="Gujja S."/>
            <person name="Heilman E.R."/>
            <person name="Heiman D."/>
            <person name="Hepburn T."/>
            <person name="Howarth C."/>
            <person name="Jen D."/>
            <person name="Larson L."/>
            <person name="Mehta T."/>
            <person name="Neiman D."/>
            <person name="Pearson M."/>
            <person name="Roberts A."/>
            <person name="Saif S."/>
            <person name="Shea T."/>
            <person name="Shenoy N."/>
            <person name="Sisk P."/>
            <person name="Stolte C."/>
            <person name="Sykes S."/>
            <person name="Walk T."/>
            <person name="White J."/>
            <person name="Yandava C."/>
            <person name="Haas B."/>
            <person name="Nusbaum C."/>
            <person name="Birren B."/>
        </authorList>
    </citation>
    <scope>NUCLEOTIDE SEQUENCE [LARGE SCALE GENOMIC DNA]</scope>
    <source>
        <strain evidence="3">R3-111a-1</strain>
    </source>
</reference>
<proteinExistence type="predicted"/>
<accession>J3P8Y2</accession>
<sequence>MLFRRLPVPLSAPFISRNYRGFATTAANHNLLGLAALSKDSDNNLYFNALVKKTAIEDAADQMAPSELGAWSAYTDGRLILPKVDWNGAPSRARAPISDQSLETAQSYAEALSRLYSGMATVPDSAAGNVSSEKKDKPPLVRLSPSQAAWFVREYKLETTLVKAVGRIIRVEKSMYKVLQVVSQAAAKSEKDGDKMD</sequence>
<protein>
    <submittedName>
        <fullName evidence="1 2">Uncharacterized protein</fullName>
    </submittedName>
</protein>
<dbReference type="RefSeq" id="XP_009226091.1">
    <property type="nucleotide sequence ID" value="XM_009227827.1"/>
</dbReference>
<reference evidence="1" key="3">
    <citation type="submission" date="2010-09" db="EMBL/GenBank/DDBJ databases">
        <title>Annotation of Gaeumannomyces graminis var. tritici R3-111a-1.</title>
        <authorList>
            <consortium name="The Broad Institute Genome Sequencing Platform"/>
            <person name="Ma L.-J."/>
            <person name="Dead R."/>
            <person name="Young S.K."/>
            <person name="Zeng Q."/>
            <person name="Gargeya S."/>
            <person name="Fitzgerald M."/>
            <person name="Haas B."/>
            <person name="Abouelleil A."/>
            <person name="Alvarado L."/>
            <person name="Arachchi H.M."/>
            <person name="Berlin A."/>
            <person name="Brown A."/>
            <person name="Chapman S.B."/>
            <person name="Chen Z."/>
            <person name="Dunbar C."/>
            <person name="Freedman E."/>
            <person name="Gearin G."/>
            <person name="Gellesch M."/>
            <person name="Goldberg J."/>
            <person name="Griggs A."/>
            <person name="Gujja S."/>
            <person name="Heiman D."/>
            <person name="Howarth C."/>
            <person name="Larson L."/>
            <person name="Lui A."/>
            <person name="MacDonald P.J.P."/>
            <person name="Mehta T."/>
            <person name="Montmayeur A."/>
            <person name="Murphy C."/>
            <person name="Neiman D."/>
            <person name="Pearson M."/>
            <person name="Priest M."/>
            <person name="Roberts A."/>
            <person name="Saif S."/>
            <person name="Shea T."/>
            <person name="Shenoy N."/>
            <person name="Sisk P."/>
            <person name="Stolte C."/>
            <person name="Sykes S."/>
            <person name="Yandava C."/>
            <person name="Wortman J."/>
            <person name="Nusbaum C."/>
            <person name="Birren B."/>
        </authorList>
    </citation>
    <scope>NUCLEOTIDE SEQUENCE</scope>
    <source>
        <strain evidence="1">R3-111a-1</strain>
    </source>
</reference>
<reference evidence="2" key="5">
    <citation type="submission" date="2018-04" db="UniProtKB">
        <authorList>
            <consortium name="EnsemblFungi"/>
        </authorList>
    </citation>
    <scope>IDENTIFICATION</scope>
    <source>
        <strain evidence="2">R3-111a-1</strain>
    </source>
</reference>